<proteinExistence type="predicted"/>
<dbReference type="Proteomes" id="UP000053424">
    <property type="component" value="Unassembled WGS sequence"/>
</dbReference>
<keyword evidence="3" id="KW-1185">Reference proteome</keyword>
<protein>
    <submittedName>
        <fullName evidence="2">Uncharacterized protein</fullName>
    </submittedName>
</protein>
<name>A0A0C3CLK7_HEBCY</name>
<feature type="compositionally biased region" description="Basic and acidic residues" evidence="1">
    <location>
        <begin position="42"/>
        <end position="52"/>
    </location>
</feature>
<sequence length="397" mass="44405">MTEVNCSLSAPPVSDIPMEEASTPIENNFNPSKPLESTETESNDRKPPKDQRIPFSVFGHLPGFTHFISQRNPSNADKIFASSLFPAGHGYPLFHPDTIVELDDDFRNTRGISIGDVGYLNTKNQFMFLFNIFLPADHPYNKKKAPESFFPLSPLQDSEICTTVNYFPRGYVIASKGVKLLRKARGLVFDYVQENAVRWTCHIQGLRYAGANGCPYVVTGVDKTSACENLAFPNRPPSVNMSATYQDGALRPTERMSIARGAIADETLSPVPSNLCVFMRGLRIGLGRTAWVENVDERAEAHTFYTEIFVDTLRFRLPFLKSTVCGRDEQVLSLNPKSFFNVHAFHPSDIAAQIMLCLDQHDASVVLVDDEAVPLMMFAQCSMMSLTVIRWLTVKVF</sequence>
<feature type="region of interest" description="Disordered" evidence="1">
    <location>
        <begin position="1"/>
        <end position="52"/>
    </location>
</feature>
<dbReference type="OrthoDB" id="3222453at2759"/>
<dbReference type="AlphaFoldDB" id="A0A0C3CLK7"/>
<accession>A0A0C3CLK7</accession>
<dbReference type="EMBL" id="KN831773">
    <property type="protein sequence ID" value="KIM44626.1"/>
    <property type="molecule type" value="Genomic_DNA"/>
</dbReference>
<feature type="compositionally biased region" description="Polar residues" evidence="1">
    <location>
        <begin position="24"/>
        <end position="37"/>
    </location>
</feature>
<reference evidence="2 3" key="1">
    <citation type="submission" date="2014-04" db="EMBL/GenBank/DDBJ databases">
        <authorList>
            <consortium name="DOE Joint Genome Institute"/>
            <person name="Kuo A."/>
            <person name="Gay G."/>
            <person name="Dore J."/>
            <person name="Kohler A."/>
            <person name="Nagy L.G."/>
            <person name="Floudas D."/>
            <person name="Copeland A."/>
            <person name="Barry K.W."/>
            <person name="Cichocki N."/>
            <person name="Veneault-Fourrey C."/>
            <person name="LaButti K."/>
            <person name="Lindquist E.A."/>
            <person name="Lipzen A."/>
            <person name="Lundell T."/>
            <person name="Morin E."/>
            <person name="Murat C."/>
            <person name="Sun H."/>
            <person name="Tunlid A."/>
            <person name="Henrissat B."/>
            <person name="Grigoriev I.V."/>
            <person name="Hibbett D.S."/>
            <person name="Martin F."/>
            <person name="Nordberg H.P."/>
            <person name="Cantor M.N."/>
            <person name="Hua S.X."/>
        </authorList>
    </citation>
    <scope>NUCLEOTIDE SEQUENCE [LARGE SCALE GENOMIC DNA]</scope>
    <source>
        <strain evidence="3">h7</strain>
    </source>
</reference>
<dbReference type="HOGENOM" id="CLU_043420_1_0_1"/>
<organism evidence="2 3">
    <name type="scientific">Hebeloma cylindrosporum</name>
    <dbReference type="NCBI Taxonomy" id="76867"/>
    <lineage>
        <taxon>Eukaryota</taxon>
        <taxon>Fungi</taxon>
        <taxon>Dikarya</taxon>
        <taxon>Basidiomycota</taxon>
        <taxon>Agaricomycotina</taxon>
        <taxon>Agaricomycetes</taxon>
        <taxon>Agaricomycetidae</taxon>
        <taxon>Agaricales</taxon>
        <taxon>Agaricineae</taxon>
        <taxon>Hymenogastraceae</taxon>
        <taxon>Hebeloma</taxon>
    </lineage>
</organism>
<gene>
    <name evidence="2" type="ORF">M413DRAFT_25082</name>
</gene>
<evidence type="ECO:0000313" key="2">
    <source>
        <dbReference type="EMBL" id="KIM44626.1"/>
    </source>
</evidence>
<evidence type="ECO:0000256" key="1">
    <source>
        <dbReference type="SAM" id="MobiDB-lite"/>
    </source>
</evidence>
<evidence type="ECO:0000313" key="3">
    <source>
        <dbReference type="Proteomes" id="UP000053424"/>
    </source>
</evidence>
<reference evidence="3" key="2">
    <citation type="submission" date="2015-01" db="EMBL/GenBank/DDBJ databases">
        <title>Evolutionary Origins and Diversification of the Mycorrhizal Mutualists.</title>
        <authorList>
            <consortium name="DOE Joint Genome Institute"/>
            <consortium name="Mycorrhizal Genomics Consortium"/>
            <person name="Kohler A."/>
            <person name="Kuo A."/>
            <person name="Nagy L.G."/>
            <person name="Floudas D."/>
            <person name="Copeland A."/>
            <person name="Barry K.W."/>
            <person name="Cichocki N."/>
            <person name="Veneault-Fourrey C."/>
            <person name="LaButti K."/>
            <person name="Lindquist E.A."/>
            <person name="Lipzen A."/>
            <person name="Lundell T."/>
            <person name="Morin E."/>
            <person name="Murat C."/>
            <person name="Riley R."/>
            <person name="Ohm R."/>
            <person name="Sun H."/>
            <person name="Tunlid A."/>
            <person name="Henrissat B."/>
            <person name="Grigoriev I.V."/>
            <person name="Hibbett D.S."/>
            <person name="Martin F."/>
        </authorList>
    </citation>
    <scope>NUCLEOTIDE SEQUENCE [LARGE SCALE GENOMIC DNA]</scope>
    <source>
        <strain evidence="3">h7</strain>
    </source>
</reference>